<keyword evidence="4" id="KW-1185">Reference proteome</keyword>
<keyword evidence="1" id="KW-0732">Signal</keyword>
<name>A0A3D9BNG5_9RHOB</name>
<feature type="signal peptide" evidence="1">
    <location>
        <begin position="1"/>
        <end position="23"/>
    </location>
</feature>
<dbReference type="SUPFAM" id="SSF56935">
    <property type="entry name" value="Porins"/>
    <property type="match status" value="1"/>
</dbReference>
<comment type="caution">
    <text evidence="3">The sequence shown here is derived from an EMBL/GenBank/DDBJ whole genome shotgun (WGS) entry which is preliminary data.</text>
</comment>
<evidence type="ECO:0000313" key="3">
    <source>
        <dbReference type="EMBL" id="REC55050.1"/>
    </source>
</evidence>
<feature type="domain" description="Porin" evidence="2">
    <location>
        <begin position="11"/>
        <end position="354"/>
    </location>
</feature>
<dbReference type="Gene3D" id="2.40.160.10">
    <property type="entry name" value="Porin"/>
    <property type="match status" value="1"/>
</dbReference>
<feature type="chain" id="PRO_5017808604" evidence="1">
    <location>
        <begin position="24"/>
        <end position="382"/>
    </location>
</feature>
<proteinExistence type="predicted"/>
<dbReference type="Proteomes" id="UP000257131">
    <property type="component" value="Unassembled WGS sequence"/>
</dbReference>
<protein>
    <submittedName>
        <fullName evidence="3">Porin</fullName>
    </submittedName>
</protein>
<evidence type="ECO:0000259" key="2">
    <source>
        <dbReference type="Pfam" id="PF13609"/>
    </source>
</evidence>
<accession>A0A3D9BNG5</accession>
<dbReference type="AlphaFoldDB" id="A0A3D9BNG5"/>
<reference evidence="3 4" key="1">
    <citation type="journal article" date="2017" name="Int. J. Syst. Evol. Microbiol.">
        <title>Rhodosalinus sediminis gen. nov., sp. nov., isolated from marine saltern.</title>
        <authorList>
            <person name="Guo L.Y."/>
            <person name="Ling S.K."/>
            <person name="Li C.M."/>
            <person name="Chen G.J."/>
            <person name="Du Z.J."/>
        </authorList>
    </citation>
    <scope>NUCLEOTIDE SEQUENCE [LARGE SCALE GENOMIC DNA]</scope>
    <source>
        <strain evidence="3 4">WDN1C137</strain>
    </source>
</reference>
<dbReference type="Pfam" id="PF13609">
    <property type="entry name" value="Porin_4"/>
    <property type="match status" value="1"/>
</dbReference>
<organism evidence="3 4">
    <name type="scientific">Rhodosalinus sediminis</name>
    <dbReference type="NCBI Taxonomy" id="1940533"/>
    <lineage>
        <taxon>Bacteria</taxon>
        <taxon>Pseudomonadati</taxon>
        <taxon>Pseudomonadota</taxon>
        <taxon>Alphaproteobacteria</taxon>
        <taxon>Rhodobacterales</taxon>
        <taxon>Paracoccaceae</taxon>
        <taxon>Rhodosalinus</taxon>
    </lineage>
</organism>
<dbReference type="InterPro" id="IPR033900">
    <property type="entry name" value="Gram_neg_porin_domain"/>
</dbReference>
<evidence type="ECO:0000313" key="4">
    <source>
        <dbReference type="Proteomes" id="UP000257131"/>
    </source>
</evidence>
<sequence>MEQRMYRILLATTALVSFTGAAAAEITWSGEVALGYNDEELVEDGEGVIATAEIVPNLSVELDYGLTAEAEATILLLDQEGGSGVDTDDLSEDFEAESYILSLSNEFFGLSFGTVDFAPDSMWKSAGDMESDGFSEADGETGVLLTGSYGPVMAGVSSVLHTDDFSTGTGSGDFDQLGVAVNAELEGFDISLAYQEEAENDFDPANNNDDFEPNEILALSVGTTFEGLDVRLGYASDETADENSTGLELGYAIQDVSLGGYFVSESEGDDNWGVSAGYESGPIAVEAYVTDEQGAYLNGVEGSYAVTDRLIVRAGVIDDEDPADDGGSYIGGEYDLGNGASFLVSYADADNDGTPGEAGSAEDELGAPEYKHGLTALLTLEF</sequence>
<gene>
    <name evidence="3" type="ORF">DRV84_12750</name>
</gene>
<dbReference type="EMBL" id="QOHR01000022">
    <property type="protein sequence ID" value="REC55050.1"/>
    <property type="molecule type" value="Genomic_DNA"/>
</dbReference>
<evidence type="ECO:0000256" key="1">
    <source>
        <dbReference type="SAM" id="SignalP"/>
    </source>
</evidence>
<dbReference type="InterPro" id="IPR023614">
    <property type="entry name" value="Porin_dom_sf"/>
</dbReference>